<evidence type="ECO:0000313" key="2">
    <source>
        <dbReference type="WBParaSite" id="JU765_v2.g17564.t1"/>
    </source>
</evidence>
<dbReference type="Proteomes" id="UP000887576">
    <property type="component" value="Unplaced"/>
</dbReference>
<evidence type="ECO:0000313" key="1">
    <source>
        <dbReference type="Proteomes" id="UP000887576"/>
    </source>
</evidence>
<organism evidence="1 2">
    <name type="scientific">Panagrolaimus sp. JU765</name>
    <dbReference type="NCBI Taxonomy" id="591449"/>
    <lineage>
        <taxon>Eukaryota</taxon>
        <taxon>Metazoa</taxon>
        <taxon>Ecdysozoa</taxon>
        <taxon>Nematoda</taxon>
        <taxon>Chromadorea</taxon>
        <taxon>Rhabditida</taxon>
        <taxon>Tylenchina</taxon>
        <taxon>Panagrolaimomorpha</taxon>
        <taxon>Panagrolaimoidea</taxon>
        <taxon>Panagrolaimidae</taxon>
        <taxon>Panagrolaimus</taxon>
    </lineage>
</organism>
<proteinExistence type="predicted"/>
<reference evidence="2" key="1">
    <citation type="submission" date="2022-11" db="UniProtKB">
        <authorList>
            <consortium name="WormBaseParasite"/>
        </authorList>
    </citation>
    <scope>IDENTIFICATION</scope>
</reference>
<protein>
    <submittedName>
        <fullName evidence="2">Pepsin inhibitor-3-like repeated domain-containing protein</fullName>
    </submittedName>
</protein>
<name>A0AC34QM46_9BILA</name>
<sequence>MGGSVGCVVTGQKLFSHGNFIRDLTENEIDELTKYRKDMNDFKKKIEEAFANAEELAKSNSTIPPMPLRPSMPGFCSKPDTTLYIFAGCTVQVSSS</sequence>
<accession>A0AC34QM46</accession>
<dbReference type="WBParaSite" id="JU765_v2.g17564.t1">
    <property type="protein sequence ID" value="JU765_v2.g17564.t1"/>
    <property type="gene ID" value="JU765_v2.g17564"/>
</dbReference>